<evidence type="ECO:0000313" key="6">
    <source>
        <dbReference type="EMBL" id="WCG22262.1"/>
    </source>
</evidence>
<sequence length="290" mass="33647">MLDKHIHPAIGNYHLKDIKPATLQELLNQKKEDGYAKQTLAIMKGIFNKAFSMAVYPCEFLKTDPSQFVKVPKYDQKEWKDKGDLKIISLDDFKKLQDTVPSHSSYYLAMMISFQTGLRHAEVCGLQWKDINFEEETLTVEQIMIQDGKKWFLGTPKTQSSYRTIHIGPSLLSLLKKAQIRQKENKLFYGDYYNETEFVCTKENGNPVTLNSIKWYAEKYRKESGVDYNFHSFRHTHATMLLENGAKPKDIQVRLGHARLSTTMDTYAHVTKKMKKETVDIFESILTKEA</sequence>
<keyword evidence="2" id="KW-0229">DNA integration</keyword>
<dbReference type="PANTHER" id="PTHR30349:SF64">
    <property type="entry name" value="PROPHAGE INTEGRASE INTD-RELATED"/>
    <property type="match status" value="1"/>
</dbReference>
<dbReference type="SUPFAM" id="SSF56349">
    <property type="entry name" value="DNA breaking-rejoining enzymes"/>
    <property type="match status" value="1"/>
</dbReference>
<reference evidence="6" key="1">
    <citation type="submission" date="2023-01" db="EMBL/GenBank/DDBJ databases">
        <title>Oxazolidinone resistance genes in florfenicol resistant enterococci from beef cattle and veal calves at slaughter.</title>
        <authorList>
            <person name="Biggel M."/>
        </authorList>
    </citation>
    <scope>NUCLEOTIDE SEQUENCE</scope>
    <source>
        <strain evidence="6">K204-1</strain>
    </source>
</reference>
<dbReference type="EMBL" id="CP116507">
    <property type="protein sequence ID" value="WCG22262.1"/>
    <property type="molecule type" value="Genomic_DNA"/>
</dbReference>
<dbReference type="GO" id="GO:0003677">
    <property type="term" value="F:DNA binding"/>
    <property type="evidence" value="ECO:0007669"/>
    <property type="project" value="UniProtKB-KW"/>
</dbReference>
<keyword evidence="4" id="KW-0233">DNA recombination</keyword>
<keyword evidence="3" id="KW-0238">DNA-binding</keyword>
<dbReference type="InterPro" id="IPR011010">
    <property type="entry name" value="DNA_brk_join_enz"/>
</dbReference>
<dbReference type="InterPro" id="IPR010998">
    <property type="entry name" value="Integrase_recombinase_N"/>
</dbReference>
<dbReference type="CDD" id="cd01189">
    <property type="entry name" value="INT_ICEBs1_C_like"/>
    <property type="match status" value="1"/>
</dbReference>
<dbReference type="Pfam" id="PF14659">
    <property type="entry name" value="Phage_int_SAM_3"/>
    <property type="match status" value="1"/>
</dbReference>
<dbReference type="Proteomes" id="UP001179600">
    <property type="component" value="Chromosome"/>
</dbReference>
<name>A0AAE9XDP5_9ENTE</name>
<dbReference type="GO" id="GO:0006310">
    <property type="term" value="P:DNA recombination"/>
    <property type="evidence" value="ECO:0007669"/>
    <property type="project" value="UniProtKB-KW"/>
</dbReference>
<dbReference type="InterPro" id="IPR002104">
    <property type="entry name" value="Integrase_catalytic"/>
</dbReference>
<organism evidence="6 7">
    <name type="scientific">Vagococcus lutrae</name>
    <dbReference type="NCBI Taxonomy" id="81947"/>
    <lineage>
        <taxon>Bacteria</taxon>
        <taxon>Bacillati</taxon>
        <taxon>Bacillota</taxon>
        <taxon>Bacilli</taxon>
        <taxon>Lactobacillales</taxon>
        <taxon>Enterococcaceae</taxon>
        <taxon>Vagococcus</taxon>
    </lineage>
</organism>
<gene>
    <name evidence="6" type="ORF">PML95_07620</name>
</gene>
<dbReference type="PANTHER" id="PTHR30349">
    <property type="entry name" value="PHAGE INTEGRASE-RELATED"/>
    <property type="match status" value="1"/>
</dbReference>
<evidence type="ECO:0000256" key="3">
    <source>
        <dbReference type="ARBA" id="ARBA00023125"/>
    </source>
</evidence>
<dbReference type="InterPro" id="IPR050090">
    <property type="entry name" value="Tyrosine_recombinase_XerCD"/>
</dbReference>
<dbReference type="PROSITE" id="PS51898">
    <property type="entry name" value="TYR_RECOMBINASE"/>
    <property type="match status" value="1"/>
</dbReference>
<evidence type="ECO:0000256" key="2">
    <source>
        <dbReference type="ARBA" id="ARBA00022908"/>
    </source>
</evidence>
<comment type="similarity">
    <text evidence="1">Belongs to the 'phage' integrase family.</text>
</comment>
<dbReference type="Gene3D" id="1.10.150.130">
    <property type="match status" value="1"/>
</dbReference>
<accession>A0AAE9XDP5</accession>
<evidence type="ECO:0000313" key="7">
    <source>
        <dbReference type="Proteomes" id="UP001179600"/>
    </source>
</evidence>
<evidence type="ECO:0000256" key="4">
    <source>
        <dbReference type="ARBA" id="ARBA00023172"/>
    </source>
</evidence>
<dbReference type="Pfam" id="PF00589">
    <property type="entry name" value="Phage_integrase"/>
    <property type="match status" value="1"/>
</dbReference>
<feature type="domain" description="Tyr recombinase" evidence="5">
    <location>
        <begin position="83"/>
        <end position="280"/>
    </location>
</feature>
<dbReference type="GO" id="GO:0015074">
    <property type="term" value="P:DNA integration"/>
    <property type="evidence" value="ECO:0007669"/>
    <property type="project" value="UniProtKB-KW"/>
</dbReference>
<dbReference type="Gene3D" id="1.10.443.10">
    <property type="entry name" value="Intergrase catalytic core"/>
    <property type="match status" value="1"/>
</dbReference>
<dbReference type="RefSeq" id="WP_272163174.1">
    <property type="nucleotide sequence ID" value="NZ_CP116507.1"/>
</dbReference>
<dbReference type="InterPro" id="IPR013762">
    <property type="entry name" value="Integrase-like_cat_sf"/>
</dbReference>
<dbReference type="InterPro" id="IPR004107">
    <property type="entry name" value="Integrase_SAM-like_N"/>
</dbReference>
<evidence type="ECO:0000256" key="1">
    <source>
        <dbReference type="ARBA" id="ARBA00008857"/>
    </source>
</evidence>
<dbReference type="AlphaFoldDB" id="A0AAE9XDP5"/>
<proteinExistence type="inferred from homology"/>
<evidence type="ECO:0000259" key="5">
    <source>
        <dbReference type="PROSITE" id="PS51898"/>
    </source>
</evidence>
<protein>
    <submittedName>
        <fullName evidence="6">Site-specific integrase</fullName>
    </submittedName>
</protein>